<dbReference type="InterPro" id="IPR005584">
    <property type="entry name" value="DNA_gyrase_inhibitor_YacG"/>
</dbReference>
<dbReference type="GO" id="GO:0008657">
    <property type="term" value="F:DNA topoisomerase type II (double strand cut, ATP-hydrolyzing) inhibitor activity"/>
    <property type="evidence" value="ECO:0007669"/>
    <property type="project" value="UniProtKB-UniRule"/>
</dbReference>
<keyword evidence="2 3" id="KW-0862">Zinc</keyword>
<evidence type="ECO:0000256" key="2">
    <source>
        <dbReference type="ARBA" id="ARBA00022833"/>
    </source>
</evidence>
<organism evidence="5 6">
    <name type="scientific">Rubripirellula obstinata</name>
    <dbReference type="NCBI Taxonomy" id="406547"/>
    <lineage>
        <taxon>Bacteria</taxon>
        <taxon>Pseudomonadati</taxon>
        <taxon>Planctomycetota</taxon>
        <taxon>Planctomycetia</taxon>
        <taxon>Pirellulales</taxon>
        <taxon>Pirellulaceae</taxon>
        <taxon>Rubripirellula</taxon>
    </lineage>
</organism>
<sequence>MPKDPTKFMVCSSCGETFDFSKTKTPPFCSERCRMIDLGRWLDEEIKVPHEGGPAKGEAVEESEEQ</sequence>
<protein>
    <recommendedName>
        <fullName evidence="3">DNA gyrase inhibitor YacG</fullName>
    </recommendedName>
</protein>
<feature type="region of interest" description="Disordered" evidence="4">
    <location>
        <begin position="47"/>
        <end position="66"/>
    </location>
</feature>
<dbReference type="EMBL" id="VRLW01000001">
    <property type="protein sequence ID" value="KAA1262144.1"/>
    <property type="molecule type" value="Genomic_DNA"/>
</dbReference>
<dbReference type="Pfam" id="PF03884">
    <property type="entry name" value="YacG"/>
    <property type="match status" value="1"/>
</dbReference>
<reference evidence="5 6" key="1">
    <citation type="submission" date="2019-08" db="EMBL/GenBank/DDBJ databases">
        <title>Deep-cultivation of Planctomycetes and their phenomic and genomic characterization uncovers novel biology.</title>
        <authorList>
            <person name="Wiegand S."/>
            <person name="Jogler M."/>
            <person name="Boedeker C."/>
            <person name="Pinto D."/>
            <person name="Vollmers J."/>
            <person name="Rivas-Marin E."/>
            <person name="Kohn T."/>
            <person name="Peeters S.H."/>
            <person name="Heuer A."/>
            <person name="Rast P."/>
            <person name="Oberbeckmann S."/>
            <person name="Bunk B."/>
            <person name="Jeske O."/>
            <person name="Meyerdierks A."/>
            <person name="Storesund J.E."/>
            <person name="Kallscheuer N."/>
            <person name="Luecker S."/>
            <person name="Lage O.M."/>
            <person name="Pohl T."/>
            <person name="Merkel B.J."/>
            <person name="Hornburger P."/>
            <person name="Mueller R.-W."/>
            <person name="Bruemmer F."/>
            <person name="Labrenz M."/>
            <person name="Spormann A.M."/>
            <person name="Op Den Camp H."/>
            <person name="Overmann J."/>
            <person name="Amann R."/>
            <person name="Jetten M.S.M."/>
            <person name="Mascher T."/>
            <person name="Medema M.H."/>
            <person name="Devos D.P."/>
            <person name="Kaster A.-K."/>
            <person name="Ovreas L."/>
            <person name="Rohde M."/>
            <person name="Galperin M.Y."/>
            <person name="Jogler C."/>
        </authorList>
    </citation>
    <scope>NUCLEOTIDE SEQUENCE [LARGE SCALE GENOMIC DNA]</scope>
    <source>
        <strain evidence="5 6">LF1</strain>
    </source>
</reference>
<accession>A0A5B1CSF6</accession>
<comment type="similarity">
    <text evidence="3">Belongs to the DNA gyrase inhibitor YacG family.</text>
</comment>
<gene>
    <name evidence="3 5" type="primary">yacG</name>
    <name evidence="5" type="ORF">LF1_47050</name>
</gene>
<dbReference type="Proteomes" id="UP000322699">
    <property type="component" value="Unassembled WGS sequence"/>
</dbReference>
<dbReference type="InterPro" id="IPR013088">
    <property type="entry name" value="Znf_NHR/GATA"/>
</dbReference>
<dbReference type="PANTHER" id="PTHR36150">
    <property type="entry name" value="DNA GYRASE INHIBITOR YACG"/>
    <property type="match status" value="1"/>
</dbReference>
<feature type="binding site" evidence="3">
    <location>
        <position position="33"/>
    </location>
    <ligand>
        <name>Zn(2+)</name>
        <dbReference type="ChEBI" id="CHEBI:29105"/>
    </ligand>
</feature>
<keyword evidence="1 3" id="KW-0479">Metal-binding</keyword>
<evidence type="ECO:0000313" key="5">
    <source>
        <dbReference type="EMBL" id="KAA1262144.1"/>
    </source>
</evidence>
<feature type="binding site" evidence="3">
    <location>
        <position position="14"/>
    </location>
    <ligand>
        <name>Zn(2+)</name>
        <dbReference type="ChEBI" id="CHEBI:29105"/>
    </ligand>
</feature>
<comment type="subunit">
    <text evidence="3">Interacts with GyrB.</text>
</comment>
<dbReference type="PANTHER" id="PTHR36150:SF1">
    <property type="entry name" value="DNA GYRASE INHIBITOR YACG"/>
    <property type="match status" value="1"/>
</dbReference>
<evidence type="ECO:0000313" key="6">
    <source>
        <dbReference type="Proteomes" id="UP000322699"/>
    </source>
</evidence>
<keyword evidence="6" id="KW-1185">Reference proteome</keyword>
<comment type="cofactor">
    <cofactor evidence="3">
        <name>Zn(2+)</name>
        <dbReference type="ChEBI" id="CHEBI:29105"/>
    </cofactor>
    <text evidence="3">Binds 1 zinc ion.</text>
</comment>
<dbReference type="RefSeq" id="WP_068258559.1">
    <property type="nucleotide sequence ID" value="NZ_LWSK01000006.1"/>
</dbReference>
<dbReference type="GO" id="GO:0008270">
    <property type="term" value="F:zinc ion binding"/>
    <property type="evidence" value="ECO:0007669"/>
    <property type="project" value="UniProtKB-UniRule"/>
</dbReference>
<feature type="binding site" evidence="3">
    <location>
        <position position="29"/>
    </location>
    <ligand>
        <name>Zn(2+)</name>
        <dbReference type="ChEBI" id="CHEBI:29105"/>
    </ligand>
</feature>
<name>A0A5B1CSF6_9BACT</name>
<dbReference type="Gene3D" id="3.30.50.10">
    <property type="entry name" value="Erythroid Transcription Factor GATA-1, subunit A"/>
    <property type="match status" value="1"/>
</dbReference>
<comment type="function">
    <text evidence="3">Inhibits all the catalytic activities of DNA gyrase by preventing its interaction with DNA. Acts by binding directly to the C-terminal domain of GyrB, which probably disrupts DNA binding by the gyrase.</text>
</comment>
<dbReference type="SUPFAM" id="SSF57716">
    <property type="entry name" value="Glucocorticoid receptor-like (DNA-binding domain)"/>
    <property type="match status" value="1"/>
</dbReference>
<evidence type="ECO:0000256" key="3">
    <source>
        <dbReference type="HAMAP-Rule" id="MF_00649"/>
    </source>
</evidence>
<dbReference type="HAMAP" id="MF_00649">
    <property type="entry name" value="DNA_gyrase_inhibitor_YacG"/>
    <property type="match status" value="1"/>
</dbReference>
<proteinExistence type="inferred from homology"/>
<dbReference type="GO" id="GO:0006355">
    <property type="term" value="P:regulation of DNA-templated transcription"/>
    <property type="evidence" value="ECO:0007669"/>
    <property type="project" value="InterPro"/>
</dbReference>
<evidence type="ECO:0000256" key="1">
    <source>
        <dbReference type="ARBA" id="ARBA00022723"/>
    </source>
</evidence>
<feature type="binding site" evidence="3">
    <location>
        <position position="11"/>
    </location>
    <ligand>
        <name>Zn(2+)</name>
        <dbReference type="ChEBI" id="CHEBI:29105"/>
    </ligand>
</feature>
<comment type="caution">
    <text evidence="5">The sequence shown here is derived from an EMBL/GenBank/DDBJ whole genome shotgun (WGS) entry which is preliminary data.</text>
</comment>
<evidence type="ECO:0000256" key="4">
    <source>
        <dbReference type="SAM" id="MobiDB-lite"/>
    </source>
</evidence>
<dbReference type="AlphaFoldDB" id="A0A5B1CSF6"/>